<sequence>MSQITRPPSSLNWRQGNNTQASSSASSSNSAPRTPEETSRMQQRARQMMPPPPLPKRVQPPTTIPASSSLNNSTEQTTVTFLIAGQEFTVESVLPPYNIWESEYAQDLYHPNYTSLSTFYKPDKQFAHLTEVEQRFARGMHAVFTKIRIEIVSCREHMRIINDDVPIIERLLFGDSLIKGRLDPDLCKAGAQLVKYVQSRPTKKVAGNISRGGAFTYKGQRAKMQAFLRTSYRYLERFIAVWKAMSRVAAAIINANTIRKEILATLQKARNFLQIRRIKLDYMQVMNEAEYTWIEEKFQDMCKVLNMTLSNFRREYTPIACDFARNYITKFVKEMNHTFDAFFWMPYKLKGATRLTGESMDDVFEMNINAVYSTIRALAAAIKATRIASKQMTKRSVGAGVTRSPRKKPSPGPKKNKIPVTSNFESRGRTLQRAPESPKSMEV</sequence>
<organism evidence="2 3">
    <name type="scientific">Dactylellina haptotyla (strain CBS 200.50)</name>
    <name type="common">Nematode-trapping fungus</name>
    <name type="synonym">Monacrosporium haptotylum</name>
    <dbReference type="NCBI Taxonomy" id="1284197"/>
    <lineage>
        <taxon>Eukaryota</taxon>
        <taxon>Fungi</taxon>
        <taxon>Dikarya</taxon>
        <taxon>Ascomycota</taxon>
        <taxon>Pezizomycotina</taxon>
        <taxon>Orbiliomycetes</taxon>
        <taxon>Orbiliales</taxon>
        <taxon>Orbiliaceae</taxon>
        <taxon>Dactylellina</taxon>
    </lineage>
</organism>
<comment type="caution">
    <text evidence="2">The sequence shown here is derived from an EMBL/GenBank/DDBJ whole genome shotgun (WGS) entry which is preliminary data.</text>
</comment>
<name>S8A8T9_DACHA</name>
<feature type="compositionally biased region" description="Basic residues" evidence="1">
    <location>
        <begin position="404"/>
        <end position="417"/>
    </location>
</feature>
<accession>S8A8T9</accession>
<reference evidence="3" key="2">
    <citation type="submission" date="2013-04" db="EMBL/GenBank/DDBJ databases">
        <title>Genomic mechanisms accounting for the adaptation to parasitism in nematode-trapping fungi.</title>
        <authorList>
            <person name="Ahren D.G."/>
        </authorList>
    </citation>
    <scope>NUCLEOTIDE SEQUENCE [LARGE SCALE GENOMIC DNA]</scope>
    <source>
        <strain evidence="3">CBS 200.50</strain>
    </source>
</reference>
<dbReference type="Proteomes" id="UP000015100">
    <property type="component" value="Unassembled WGS sequence"/>
</dbReference>
<reference evidence="2 3" key="1">
    <citation type="journal article" date="2013" name="PLoS Genet.">
        <title>Genomic mechanisms accounting for the adaptation to parasitism in nematode-trapping fungi.</title>
        <authorList>
            <person name="Meerupati T."/>
            <person name="Andersson K.M."/>
            <person name="Friman E."/>
            <person name="Kumar D."/>
            <person name="Tunlid A."/>
            <person name="Ahren D."/>
        </authorList>
    </citation>
    <scope>NUCLEOTIDE SEQUENCE [LARGE SCALE GENOMIC DNA]</scope>
    <source>
        <strain evidence="2 3">CBS 200.50</strain>
    </source>
</reference>
<feature type="compositionally biased region" description="Low complexity" evidence="1">
    <location>
        <begin position="21"/>
        <end position="31"/>
    </location>
</feature>
<keyword evidence="3" id="KW-1185">Reference proteome</keyword>
<dbReference type="HOGENOM" id="CLU_618235_0_0_1"/>
<evidence type="ECO:0000256" key="1">
    <source>
        <dbReference type="SAM" id="MobiDB-lite"/>
    </source>
</evidence>
<gene>
    <name evidence="2" type="ORF">H072_6798</name>
</gene>
<evidence type="ECO:0000313" key="2">
    <source>
        <dbReference type="EMBL" id="EPS39420.1"/>
    </source>
</evidence>
<evidence type="ECO:0000313" key="3">
    <source>
        <dbReference type="Proteomes" id="UP000015100"/>
    </source>
</evidence>
<dbReference type="AlphaFoldDB" id="S8A8T9"/>
<dbReference type="EMBL" id="AQGS01000472">
    <property type="protein sequence ID" value="EPS39420.1"/>
    <property type="molecule type" value="Genomic_DNA"/>
</dbReference>
<feature type="compositionally biased region" description="Polar residues" evidence="1">
    <location>
        <begin position="1"/>
        <end position="20"/>
    </location>
</feature>
<proteinExistence type="predicted"/>
<feature type="region of interest" description="Disordered" evidence="1">
    <location>
        <begin position="1"/>
        <end position="72"/>
    </location>
</feature>
<feature type="region of interest" description="Disordered" evidence="1">
    <location>
        <begin position="393"/>
        <end position="443"/>
    </location>
</feature>
<protein>
    <submittedName>
        <fullName evidence="2">Uncharacterized protein</fullName>
    </submittedName>
</protein>
<dbReference type="OrthoDB" id="10619583at2759"/>